<dbReference type="PANTHER" id="PTHR43179">
    <property type="entry name" value="RHAMNOSYLTRANSFERASE WBBL"/>
    <property type="match status" value="1"/>
</dbReference>
<comment type="similarity">
    <text evidence="2">Belongs to the glycosyltransferase 2 family.</text>
</comment>
<dbReference type="SUPFAM" id="SSF53448">
    <property type="entry name" value="Nucleotide-diphospho-sugar transferases"/>
    <property type="match status" value="1"/>
</dbReference>
<accession>B8HEF8</accession>
<organism evidence="5 6">
    <name type="scientific">Pseudarthrobacter chlorophenolicus (strain ATCC 700700 / DSM 12829 / CIP 107037 / JCM 12360 / KCTC 9906 / NCIMB 13794 / A6)</name>
    <name type="common">Arthrobacter chlorophenolicus</name>
    <dbReference type="NCBI Taxonomy" id="452863"/>
    <lineage>
        <taxon>Bacteria</taxon>
        <taxon>Bacillati</taxon>
        <taxon>Actinomycetota</taxon>
        <taxon>Actinomycetes</taxon>
        <taxon>Micrococcales</taxon>
        <taxon>Micrococcaceae</taxon>
        <taxon>Pseudarthrobacter</taxon>
    </lineage>
</organism>
<evidence type="ECO:0000256" key="4">
    <source>
        <dbReference type="ARBA" id="ARBA00022679"/>
    </source>
</evidence>
<evidence type="ECO:0000256" key="3">
    <source>
        <dbReference type="ARBA" id="ARBA00022676"/>
    </source>
</evidence>
<dbReference type="HOGENOM" id="CLU_920243_0_0_11"/>
<sequence>MPQFDSERTLTAVIVAFRNDLREVSSLARTLVEAGEASGFKTDALIVLNDEGASTELAEHRVIQGHGNVGFARGVQLGVLASSSQFVAIVNPDIEPNLVQFTRLFAGTQSGRIISTPLLTDETGRVQFESYEDWVFTVGRQLSARFCKRFILHTSKTNLGAFTKICGAFIVLERRIACELEGPFDADFFLYGEDRDLSRRARKLGIRLELRRDVRVVHVGGVSGTSAAELVMRAKADSALRIAHRKYGRLGVVAVSADLLVEAVLKARRAGWSAFSARLWAVKRWIAQPGVPAALSSSVLTT</sequence>
<proteinExistence type="inferred from homology"/>
<evidence type="ECO:0000256" key="2">
    <source>
        <dbReference type="ARBA" id="ARBA00006739"/>
    </source>
</evidence>
<protein>
    <submittedName>
        <fullName evidence="5">Glycosyltransferase-like protein</fullName>
    </submittedName>
</protein>
<reference evidence="5" key="1">
    <citation type="submission" date="2009-01" db="EMBL/GenBank/DDBJ databases">
        <title>Complete sequence of chromosome of Arthrobacter chlorophenolicus A6.</title>
        <authorList>
            <consortium name="US DOE Joint Genome Institute"/>
            <person name="Lucas S."/>
            <person name="Copeland A."/>
            <person name="Lapidus A."/>
            <person name="Glavina del Rio T."/>
            <person name="Tice H."/>
            <person name="Bruce D."/>
            <person name="Goodwin L."/>
            <person name="Pitluck S."/>
            <person name="Goltsman E."/>
            <person name="Clum A."/>
            <person name="Larimer F."/>
            <person name="Land M."/>
            <person name="Hauser L."/>
            <person name="Kyrpides N."/>
            <person name="Mikhailova N."/>
            <person name="Jansson J."/>
            <person name="Richardson P."/>
        </authorList>
    </citation>
    <scope>NUCLEOTIDE SEQUENCE [LARGE SCALE GENOMIC DNA]</scope>
    <source>
        <strain evidence="5">A6</strain>
    </source>
</reference>
<dbReference type="CAZy" id="GT2">
    <property type="family name" value="Glycosyltransferase Family 2"/>
</dbReference>
<dbReference type="STRING" id="452863.Achl_2942"/>
<dbReference type="PANTHER" id="PTHR43179:SF12">
    <property type="entry name" value="GALACTOFURANOSYLTRANSFERASE GLFT2"/>
    <property type="match status" value="1"/>
</dbReference>
<keyword evidence="6" id="KW-1185">Reference proteome</keyword>
<dbReference type="Proteomes" id="UP000002505">
    <property type="component" value="Chromosome"/>
</dbReference>
<dbReference type="InterPro" id="IPR029044">
    <property type="entry name" value="Nucleotide-diphossugar_trans"/>
</dbReference>
<dbReference type="GO" id="GO:0016757">
    <property type="term" value="F:glycosyltransferase activity"/>
    <property type="evidence" value="ECO:0007669"/>
    <property type="project" value="UniProtKB-KW"/>
</dbReference>
<dbReference type="OrthoDB" id="9771846at2"/>
<evidence type="ECO:0000313" key="6">
    <source>
        <dbReference type="Proteomes" id="UP000002505"/>
    </source>
</evidence>
<evidence type="ECO:0000313" key="5">
    <source>
        <dbReference type="EMBL" id="ACL40903.1"/>
    </source>
</evidence>
<gene>
    <name evidence="5" type="ordered locus">Achl_2942</name>
</gene>
<dbReference type="AlphaFoldDB" id="B8HEF8"/>
<keyword evidence="4" id="KW-0808">Transferase</keyword>
<name>B8HEF8_PSECP</name>
<comment type="pathway">
    <text evidence="1">Cell wall biogenesis; cell wall polysaccharide biosynthesis.</text>
</comment>
<dbReference type="eggNOG" id="COG1216">
    <property type="taxonomic scope" value="Bacteria"/>
</dbReference>
<dbReference type="KEGG" id="ach:Achl_2942"/>
<dbReference type="Gene3D" id="3.90.550.10">
    <property type="entry name" value="Spore Coat Polysaccharide Biosynthesis Protein SpsA, Chain A"/>
    <property type="match status" value="1"/>
</dbReference>
<dbReference type="EMBL" id="CP001341">
    <property type="protein sequence ID" value="ACL40903.1"/>
    <property type="molecule type" value="Genomic_DNA"/>
</dbReference>
<evidence type="ECO:0000256" key="1">
    <source>
        <dbReference type="ARBA" id="ARBA00004776"/>
    </source>
</evidence>
<keyword evidence="3" id="KW-0328">Glycosyltransferase</keyword>
<dbReference type="RefSeq" id="WP_015938099.1">
    <property type="nucleotide sequence ID" value="NC_011886.1"/>
</dbReference>